<reference evidence="2" key="5">
    <citation type="journal article" date="2018" name="Nat. Plants">
        <title>Whole-genome landscape of Medicago truncatula symbiotic genes.</title>
        <authorList>
            <person name="Pecrix Y."/>
            <person name="Gamas P."/>
            <person name="Carrere S."/>
        </authorList>
    </citation>
    <scope>NUCLEOTIDE SEQUENCE</scope>
    <source>
        <tissue evidence="2">Leaves</tissue>
    </source>
</reference>
<organism evidence="1 4">
    <name type="scientific">Medicago truncatula</name>
    <name type="common">Barrel medic</name>
    <name type="synonym">Medicago tribuloides</name>
    <dbReference type="NCBI Taxonomy" id="3880"/>
    <lineage>
        <taxon>Eukaryota</taxon>
        <taxon>Viridiplantae</taxon>
        <taxon>Streptophyta</taxon>
        <taxon>Embryophyta</taxon>
        <taxon>Tracheophyta</taxon>
        <taxon>Spermatophyta</taxon>
        <taxon>Magnoliopsida</taxon>
        <taxon>eudicotyledons</taxon>
        <taxon>Gunneridae</taxon>
        <taxon>Pentapetalae</taxon>
        <taxon>rosids</taxon>
        <taxon>fabids</taxon>
        <taxon>Fabales</taxon>
        <taxon>Fabaceae</taxon>
        <taxon>Papilionoideae</taxon>
        <taxon>50 kb inversion clade</taxon>
        <taxon>NPAAA clade</taxon>
        <taxon>Hologalegina</taxon>
        <taxon>IRL clade</taxon>
        <taxon>Trifolieae</taxon>
        <taxon>Medicago</taxon>
    </lineage>
</organism>
<dbReference type="HOGENOM" id="CLU_3017312_0_0_1"/>
<reference evidence="1 4" key="1">
    <citation type="journal article" date="2011" name="Nature">
        <title>The Medicago genome provides insight into the evolution of rhizobial symbioses.</title>
        <authorList>
            <person name="Young N.D."/>
            <person name="Debelle F."/>
            <person name="Oldroyd G.E."/>
            <person name="Geurts R."/>
            <person name="Cannon S.B."/>
            <person name="Udvardi M.K."/>
            <person name="Benedito V.A."/>
            <person name="Mayer K.F."/>
            <person name="Gouzy J."/>
            <person name="Schoof H."/>
            <person name="Van de Peer Y."/>
            <person name="Proost S."/>
            <person name="Cook D.R."/>
            <person name="Meyers B.C."/>
            <person name="Spannagl M."/>
            <person name="Cheung F."/>
            <person name="De Mita S."/>
            <person name="Krishnakumar V."/>
            <person name="Gundlach H."/>
            <person name="Zhou S."/>
            <person name="Mudge J."/>
            <person name="Bharti A.K."/>
            <person name="Murray J.D."/>
            <person name="Naoumkina M.A."/>
            <person name="Rosen B."/>
            <person name="Silverstein K.A."/>
            <person name="Tang H."/>
            <person name="Rombauts S."/>
            <person name="Zhao P.X."/>
            <person name="Zhou P."/>
            <person name="Barbe V."/>
            <person name="Bardou P."/>
            <person name="Bechner M."/>
            <person name="Bellec A."/>
            <person name="Berger A."/>
            <person name="Berges H."/>
            <person name="Bidwell S."/>
            <person name="Bisseling T."/>
            <person name="Choisne N."/>
            <person name="Couloux A."/>
            <person name="Denny R."/>
            <person name="Deshpande S."/>
            <person name="Dai X."/>
            <person name="Doyle J.J."/>
            <person name="Dudez A.M."/>
            <person name="Farmer A.D."/>
            <person name="Fouteau S."/>
            <person name="Franken C."/>
            <person name="Gibelin C."/>
            <person name="Gish J."/>
            <person name="Goldstein S."/>
            <person name="Gonzalez A.J."/>
            <person name="Green P.J."/>
            <person name="Hallab A."/>
            <person name="Hartog M."/>
            <person name="Hua A."/>
            <person name="Humphray S.J."/>
            <person name="Jeong D.H."/>
            <person name="Jing Y."/>
            <person name="Jocker A."/>
            <person name="Kenton S.M."/>
            <person name="Kim D.J."/>
            <person name="Klee K."/>
            <person name="Lai H."/>
            <person name="Lang C."/>
            <person name="Lin S."/>
            <person name="Macmil S.L."/>
            <person name="Magdelenat G."/>
            <person name="Matthews L."/>
            <person name="McCorrison J."/>
            <person name="Monaghan E.L."/>
            <person name="Mun J.H."/>
            <person name="Najar F.Z."/>
            <person name="Nicholson C."/>
            <person name="Noirot C."/>
            <person name="O'Bleness M."/>
            <person name="Paule C.R."/>
            <person name="Poulain J."/>
            <person name="Prion F."/>
            <person name="Qin B."/>
            <person name="Qu C."/>
            <person name="Retzel E.F."/>
            <person name="Riddle C."/>
            <person name="Sallet E."/>
            <person name="Samain S."/>
            <person name="Samson N."/>
            <person name="Sanders I."/>
            <person name="Saurat O."/>
            <person name="Scarpelli C."/>
            <person name="Schiex T."/>
            <person name="Segurens B."/>
            <person name="Severin A.J."/>
            <person name="Sherrier D.J."/>
            <person name="Shi R."/>
            <person name="Sims S."/>
            <person name="Singer S.R."/>
            <person name="Sinharoy S."/>
            <person name="Sterck L."/>
            <person name="Viollet A."/>
            <person name="Wang B.B."/>
            <person name="Wang K."/>
            <person name="Wang M."/>
            <person name="Wang X."/>
            <person name="Warfsmann J."/>
            <person name="Weissenbach J."/>
            <person name="White D.D."/>
            <person name="White J.D."/>
            <person name="Wiley G.B."/>
            <person name="Wincker P."/>
            <person name="Xing Y."/>
            <person name="Yang L."/>
            <person name="Yao Z."/>
            <person name="Ying F."/>
            <person name="Zhai J."/>
            <person name="Zhou L."/>
            <person name="Zuber A."/>
            <person name="Denarie J."/>
            <person name="Dixon R.A."/>
            <person name="May G.D."/>
            <person name="Schwartz D.C."/>
            <person name="Rogers J."/>
            <person name="Quetier F."/>
            <person name="Town C.D."/>
            <person name="Roe B.A."/>
        </authorList>
    </citation>
    <scope>NUCLEOTIDE SEQUENCE [LARGE SCALE GENOMIC DNA]</scope>
    <source>
        <strain evidence="1">A17</strain>
        <strain evidence="3 4">cv. Jemalong A17</strain>
    </source>
</reference>
<dbReference type="EnsemblPlants" id="AES76379">
    <property type="protein sequence ID" value="AES76379"/>
    <property type="gene ID" value="MTR_6g077940"/>
</dbReference>
<name>G7KKC5_MEDTR</name>
<dbReference type="Proteomes" id="UP000002051">
    <property type="component" value="Chromosome 6"/>
</dbReference>
<dbReference type="AlphaFoldDB" id="G7KKC5"/>
<keyword evidence="4" id="KW-1185">Reference proteome</keyword>
<evidence type="ECO:0000313" key="2">
    <source>
        <dbReference type="EMBL" id="RHN52560.1"/>
    </source>
</evidence>
<evidence type="ECO:0000313" key="5">
    <source>
        <dbReference type="Proteomes" id="UP000265566"/>
    </source>
</evidence>
<evidence type="ECO:0000313" key="3">
    <source>
        <dbReference type="EnsemblPlants" id="AES76379"/>
    </source>
</evidence>
<reference evidence="1 4" key="2">
    <citation type="journal article" date="2014" name="BMC Genomics">
        <title>An improved genome release (version Mt4.0) for the model legume Medicago truncatula.</title>
        <authorList>
            <person name="Tang H."/>
            <person name="Krishnakumar V."/>
            <person name="Bidwell S."/>
            <person name="Rosen B."/>
            <person name="Chan A."/>
            <person name="Zhou S."/>
            <person name="Gentzbittel L."/>
            <person name="Childs K.L."/>
            <person name="Yandell M."/>
            <person name="Gundlach H."/>
            <person name="Mayer K.F."/>
            <person name="Schwartz D.C."/>
            <person name="Town C.D."/>
        </authorList>
    </citation>
    <scope>GENOME REANNOTATION</scope>
    <source>
        <strain evidence="3 4">cv. Jemalong A17</strain>
    </source>
</reference>
<gene>
    <name evidence="1" type="ordered locus">MTR_6g077940</name>
    <name evidence="2" type="ORF">MtrunA17_Chr6g0481881</name>
</gene>
<dbReference type="Proteomes" id="UP000265566">
    <property type="component" value="Chromosome 6"/>
</dbReference>
<evidence type="ECO:0000313" key="4">
    <source>
        <dbReference type="Proteomes" id="UP000002051"/>
    </source>
</evidence>
<dbReference type="PaxDb" id="3880-AES76379"/>
<accession>G7KKC5</accession>
<sequence length="56" mass="6813">MIDENGDCIDNTTNVVYKVFQNVWTSKNNMRAFEIILYLTFSDMYRFYRSYSALFY</sequence>
<evidence type="ECO:0000313" key="1">
    <source>
        <dbReference type="EMBL" id="AES76379.1"/>
    </source>
</evidence>
<dbReference type="EMBL" id="CM001222">
    <property type="protein sequence ID" value="AES76379.1"/>
    <property type="molecule type" value="Genomic_DNA"/>
</dbReference>
<dbReference type="EMBL" id="PSQE01000006">
    <property type="protein sequence ID" value="RHN52560.1"/>
    <property type="molecule type" value="Genomic_DNA"/>
</dbReference>
<proteinExistence type="predicted"/>
<reference evidence="5" key="4">
    <citation type="journal article" date="2018" name="Nat. Plants">
        <title>Whole-genome landscape of Medicago truncatula symbiotic genes.</title>
        <authorList>
            <person name="Pecrix Y."/>
            <person name="Staton S.E."/>
            <person name="Sallet E."/>
            <person name="Lelandais-Briere C."/>
            <person name="Moreau S."/>
            <person name="Carrere S."/>
            <person name="Blein T."/>
            <person name="Jardinaud M.F."/>
            <person name="Latrasse D."/>
            <person name="Zouine M."/>
            <person name="Zahm M."/>
            <person name="Kreplak J."/>
            <person name="Mayjonade B."/>
            <person name="Satge C."/>
            <person name="Perez M."/>
            <person name="Cauet S."/>
            <person name="Marande W."/>
            <person name="Chantry-Darmon C."/>
            <person name="Lopez-Roques C."/>
            <person name="Bouchez O."/>
            <person name="Berard A."/>
            <person name="Debelle F."/>
            <person name="Munos S."/>
            <person name="Bendahmane A."/>
            <person name="Berges H."/>
            <person name="Niebel A."/>
            <person name="Buitink J."/>
            <person name="Frugier F."/>
            <person name="Benhamed M."/>
            <person name="Crespi M."/>
            <person name="Gouzy J."/>
            <person name="Gamas P."/>
        </authorList>
    </citation>
    <scope>NUCLEOTIDE SEQUENCE [LARGE SCALE GENOMIC DNA]</scope>
    <source>
        <strain evidence="5">cv. Jemalong A17</strain>
    </source>
</reference>
<protein>
    <submittedName>
        <fullName evidence="1 3">Uncharacterized protein</fullName>
    </submittedName>
</protein>
<dbReference type="Gramene" id="rna37252">
    <property type="protein sequence ID" value="RHN52560.1"/>
    <property type="gene ID" value="gene37252"/>
</dbReference>
<reference evidence="3" key="3">
    <citation type="submission" date="2015-04" db="UniProtKB">
        <authorList>
            <consortium name="EnsemblPlants"/>
        </authorList>
    </citation>
    <scope>IDENTIFICATION</scope>
    <source>
        <strain evidence="3">cv. Jemalong A17</strain>
    </source>
</reference>